<reference evidence="2" key="1">
    <citation type="journal article" date="2020" name="J. Eukaryot. Microbiol.">
        <title>De novo Sequencing, Assembly and Annotation of the Transcriptome for the Free-Living Testate Amoeba Arcella intermedia.</title>
        <authorList>
            <person name="Ribeiro G.M."/>
            <person name="Porfirio-Sousa A.L."/>
            <person name="Maurer-Alcala X.X."/>
            <person name="Katz L.A."/>
            <person name="Lahr D.J.G."/>
        </authorList>
    </citation>
    <scope>NUCLEOTIDE SEQUENCE</scope>
</reference>
<evidence type="ECO:0008006" key="3">
    <source>
        <dbReference type="Google" id="ProtNLM"/>
    </source>
</evidence>
<sequence>MERGMVENELILKSFQNDHLQSMNSKELAELETFLDETDPDIYSWLSGRVPFPEEYADSIGARLMDYIKNQYTPRIRNTLKNNT</sequence>
<evidence type="ECO:0000256" key="1">
    <source>
        <dbReference type="ARBA" id="ARBA00023186"/>
    </source>
</evidence>
<dbReference type="AlphaFoldDB" id="A0A6B2LVD2"/>
<protein>
    <recommendedName>
        <fullName evidence="3">FAD assembly factor SdhE</fullName>
    </recommendedName>
</protein>
<accession>A0A6B2LVD2</accession>
<dbReference type="GO" id="GO:0034553">
    <property type="term" value="P:mitochondrial respiratory chain complex II assembly"/>
    <property type="evidence" value="ECO:0007669"/>
    <property type="project" value="TreeGrafter"/>
</dbReference>
<dbReference type="GO" id="GO:0006121">
    <property type="term" value="P:mitochondrial electron transport, succinate to ubiquinone"/>
    <property type="evidence" value="ECO:0007669"/>
    <property type="project" value="TreeGrafter"/>
</dbReference>
<dbReference type="InterPro" id="IPR036714">
    <property type="entry name" value="SDH_sf"/>
</dbReference>
<dbReference type="Pfam" id="PF03937">
    <property type="entry name" value="Sdh5"/>
    <property type="match status" value="1"/>
</dbReference>
<dbReference type="SUPFAM" id="SSF109910">
    <property type="entry name" value="YgfY-like"/>
    <property type="match status" value="1"/>
</dbReference>
<dbReference type="InterPro" id="IPR005631">
    <property type="entry name" value="SDH"/>
</dbReference>
<evidence type="ECO:0000313" key="2">
    <source>
        <dbReference type="EMBL" id="NDV40661.1"/>
    </source>
</evidence>
<dbReference type="Gene3D" id="1.10.150.250">
    <property type="entry name" value="Flavinator of succinate dehydrogenase"/>
    <property type="match status" value="1"/>
</dbReference>
<dbReference type="PANTHER" id="PTHR12469:SF2">
    <property type="entry name" value="SUCCINATE DEHYDROGENASE ASSEMBLY FACTOR 2, MITOCHONDRIAL"/>
    <property type="match status" value="1"/>
</dbReference>
<dbReference type="PANTHER" id="PTHR12469">
    <property type="entry name" value="PROTEIN EMI5 HOMOLOG, MITOCHONDRIAL"/>
    <property type="match status" value="1"/>
</dbReference>
<dbReference type="EMBL" id="GIBP01011692">
    <property type="protein sequence ID" value="NDV40661.1"/>
    <property type="molecule type" value="Transcribed_RNA"/>
</dbReference>
<organism evidence="2">
    <name type="scientific">Arcella intermedia</name>
    <dbReference type="NCBI Taxonomy" id="1963864"/>
    <lineage>
        <taxon>Eukaryota</taxon>
        <taxon>Amoebozoa</taxon>
        <taxon>Tubulinea</taxon>
        <taxon>Elardia</taxon>
        <taxon>Arcellinida</taxon>
        <taxon>Sphaerothecina</taxon>
        <taxon>Arcellidae</taxon>
        <taxon>Arcella</taxon>
    </lineage>
</organism>
<dbReference type="GO" id="GO:0005739">
    <property type="term" value="C:mitochondrion"/>
    <property type="evidence" value="ECO:0007669"/>
    <property type="project" value="TreeGrafter"/>
</dbReference>
<dbReference type="GO" id="GO:0006099">
    <property type="term" value="P:tricarboxylic acid cycle"/>
    <property type="evidence" value="ECO:0007669"/>
    <property type="project" value="TreeGrafter"/>
</dbReference>
<keyword evidence="1" id="KW-0143">Chaperone</keyword>
<name>A0A6B2LVD2_9EUKA</name>
<proteinExistence type="predicted"/>